<gene>
    <name evidence="1" type="ORF">Zm00014a_032359</name>
</gene>
<evidence type="ECO:0000313" key="1">
    <source>
        <dbReference type="EMBL" id="PWZ19645.1"/>
    </source>
</evidence>
<organism evidence="1">
    <name type="scientific">Zea mays</name>
    <name type="common">Maize</name>
    <dbReference type="NCBI Taxonomy" id="4577"/>
    <lineage>
        <taxon>Eukaryota</taxon>
        <taxon>Viridiplantae</taxon>
        <taxon>Streptophyta</taxon>
        <taxon>Embryophyta</taxon>
        <taxon>Tracheophyta</taxon>
        <taxon>Spermatophyta</taxon>
        <taxon>Magnoliopsida</taxon>
        <taxon>Liliopsida</taxon>
        <taxon>Poales</taxon>
        <taxon>Poaceae</taxon>
        <taxon>PACMAD clade</taxon>
        <taxon>Panicoideae</taxon>
        <taxon>Andropogonodae</taxon>
        <taxon>Andropogoneae</taxon>
        <taxon>Tripsacinae</taxon>
        <taxon>Zea</taxon>
    </lineage>
</organism>
<reference evidence="1" key="1">
    <citation type="journal article" date="2018" name="Nat. Genet.">
        <title>Extensive intraspecific gene order and gene structural variations between Mo17 and other maize genomes.</title>
        <authorList>
            <person name="Sun S."/>
            <person name="Zhou Y."/>
            <person name="Chen J."/>
            <person name="Shi J."/>
            <person name="Zhao H."/>
            <person name="Zhao H."/>
            <person name="Song W."/>
            <person name="Zhang M."/>
            <person name="Cui Y."/>
            <person name="Dong X."/>
            <person name="Liu H."/>
            <person name="Ma X."/>
            <person name="Jiao Y."/>
            <person name="Wang B."/>
            <person name="Wei X."/>
            <person name="Stein J.C."/>
            <person name="Glaubitz J.C."/>
            <person name="Lu F."/>
            <person name="Yu G."/>
            <person name="Liang C."/>
            <person name="Fengler K."/>
            <person name="Li B."/>
            <person name="Rafalski A."/>
            <person name="Schnable P.S."/>
            <person name="Ware D.H."/>
            <person name="Buckler E.S."/>
            <person name="Lai J."/>
        </authorList>
    </citation>
    <scope>NUCLEOTIDE SEQUENCE [LARGE SCALE GENOMIC DNA]</scope>
    <source>
        <tissue evidence="1">Seedling</tissue>
    </source>
</reference>
<name>A0A3L6EFP5_MAIZE</name>
<comment type="caution">
    <text evidence="1">The sequence shown here is derived from an EMBL/GenBank/DDBJ whole genome shotgun (WGS) entry which is preliminary data.</text>
</comment>
<dbReference type="EMBL" id="NCVQ01000007">
    <property type="protein sequence ID" value="PWZ19645.1"/>
    <property type="molecule type" value="Genomic_DNA"/>
</dbReference>
<dbReference type="Proteomes" id="UP000251960">
    <property type="component" value="Chromosome 6"/>
</dbReference>
<protein>
    <submittedName>
        <fullName evidence="1">Uncharacterized protein</fullName>
    </submittedName>
</protein>
<accession>A0A3L6EFP5</accession>
<proteinExistence type="predicted"/>
<sequence length="9" mass="900">MTNKGGSCC</sequence>